<organism evidence="2 3">
    <name type="scientific">Lophiotrema nucula</name>
    <dbReference type="NCBI Taxonomy" id="690887"/>
    <lineage>
        <taxon>Eukaryota</taxon>
        <taxon>Fungi</taxon>
        <taxon>Dikarya</taxon>
        <taxon>Ascomycota</taxon>
        <taxon>Pezizomycotina</taxon>
        <taxon>Dothideomycetes</taxon>
        <taxon>Pleosporomycetidae</taxon>
        <taxon>Pleosporales</taxon>
        <taxon>Lophiotremataceae</taxon>
        <taxon>Lophiotrema</taxon>
    </lineage>
</organism>
<dbReference type="Proteomes" id="UP000799770">
    <property type="component" value="Unassembled WGS sequence"/>
</dbReference>
<name>A0A6A5Z2S7_9PLEO</name>
<sequence length="170" mass="19491">MASSMYSGEEVSLLKDLARDHRGTISWMAIMHRYNQRVPKERNRTSGALRNKCKAAGIHFQGLRNGRPTRKTTPARLASKTSPVWQGSEAPRPETDRYWYKWPSLNLWLSNVSNCIPMYEVPQSDLCGLGAYQQGYDQTLDLHQADIMQQAHSETLRVNGKRVEEEQHCD</sequence>
<gene>
    <name evidence="2" type="ORF">BDV96DRAFT_647958</name>
</gene>
<dbReference type="AlphaFoldDB" id="A0A6A5Z2S7"/>
<accession>A0A6A5Z2S7</accession>
<evidence type="ECO:0000313" key="2">
    <source>
        <dbReference type="EMBL" id="KAF2113710.1"/>
    </source>
</evidence>
<evidence type="ECO:0000256" key="1">
    <source>
        <dbReference type="SAM" id="MobiDB-lite"/>
    </source>
</evidence>
<evidence type="ECO:0000313" key="3">
    <source>
        <dbReference type="Proteomes" id="UP000799770"/>
    </source>
</evidence>
<dbReference type="EMBL" id="ML977327">
    <property type="protein sequence ID" value="KAF2113710.1"/>
    <property type="molecule type" value="Genomic_DNA"/>
</dbReference>
<proteinExistence type="predicted"/>
<keyword evidence="3" id="KW-1185">Reference proteome</keyword>
<feature type="region of interest" description="Disordered" evidence="1">
    <location>
        <begin position="64"/>
        <end position="89"/>
    </location>
</feature>
<protein>
    <submittedName>
        <fullName evidence="2">Uncharacterized protein</fullName>
    </submittedName>
</protein>
<reference evidence="2" key="1">
    <citation type="journal article" date="2020" name="Stud. Mycol.">
        <title>101 Dothideomycetes genomes: a test case for predicting lifestyles and emergence of pathogens.</title>
        <authorList>
            <person name="Haridas S."/>
            <person name="Albert R."/>
            <person name="Binder M."/>
            <person name="Bloem J."/>
            <person name="Labutti K."/>
            <person name="Salamov A."/>
            <person name="Andreopoulos B."/>
            <person name="Baker S."/>
            <person name="Barry K."/>
            <person name="Bills G."/>
            <person name="Bluhm B."/>
            <person name="Cannon C."/>
            <person name="Castanera R."/>
            <person name="Culley D."/>
            <person name="Daum C."/>
            <person name="Ezra D."/>
            <person name="Gonzalez J."/>
            <person name="Henrissat B."/>
            <person name="Kuo A."/>
            <person name="Liang C."/>
            <person name="Lipzen A."/>
            <person name="Lutzoni F."/>
            <person name="Magnuson J."/>
            <person name="Mondo S."/>
            <person name="Nolan M."/>
            <person name="Ohm R."/>
            <person name="Pangilinan J."/>
            <person name="Park H.-J."/>
            <person name="Ramirez L."/>
            <person name="Alfaro M."/>
            <person name="Sun H."/>
            <person name="Tritt A."/>
            <person name="Yoshinaga Y."/>
            <person name="Zwiers L.-H."/>
            <person name="Turgeon B."/>
            <person name="Goodwin S."/>
            <person name="Spatafora J."/>
            <person name="Crous P."/>
            <person name="Grigoriev I."/>
        </authorList>
    </citation>
    <scope>NUCLEOTIDE SEQUENCE</scope>
    <source>
        <strain evidence="2">CBS 627.86</strain>
    </source>
</reference>